<organism evidence="6 7">
    <name type="scientific">Jatrophihabitans lederbergiae</name>
    <dbReference type="NCBI Taxonomy" id="3075547"/>
    <lineage>
        <taxon>Bacteria</taxon>
        <taxon>Bacillati</taxon>
        <taxon>Actinomycetota</taxon>
        <taxon>Actinomycetes</taxon>
        <taxon>Jatrophihabitantales</taxon>
        <taxon>Jatrophihabitantaceae</taxon>
        <taxon>Jatrophihabitans</taxon>
    </lineage>
</organism>
<feature type="compositionally biased region" description="Polar residues" evidence="4">
    <location>
        <begin position="1"/>
        <end position="11"/>
    </location>
</feature>
<dbReference type="Gene3D" id="3.40.50.2300">
    <property type="match status" value="2"/>
</dbReference>
<dbReference type="Pfam" id="PF13377">
    <property type="entry name" value="Peripla_BP_3"/>
    <property type="match status" value="1"/>
</dbReference>
<keyword evidence="2 6" id="KW-0238">DNA-binding</keyword>
<gene>
    <name evidence="6" type="ORF">RM423_04205</name>
</gene>
<evidence type="ECO:0000256" key="2">
    <source>
        <dbReference type="ARBA" id="ARBA00023125"/>
    </source>
</evidence>
<dbReference type="Gene3D" id="1.10.260.40">
    <property type="entry name" value="lambda repressor-like DNA-binding domains"/>
    <property type="match status" value="1"/>
</dbReference>
<keyword evidence="3" id="KW-0804">Transcription</keyword>
<dbReference type="InterPro" id="IPR010982">
    <property type="entry name" value="Lambda_DNA-bd_dom_sf"/>
</dbReference>
<evidence type="ECO:0000256" key="1">
    <source>
        <dbReference type="ARBA" id="ARBA00023015"/>
    </source>
</evidence>
<dbReference type="PROSITE" id="PS50932">
    <property type="entry name" value="HTH_LACI_2"/>
    <property type="match status" value="1"/>
</dbReference>
<dbReference type="RefSeq" id="WP_311421748.1">
    <property type="nucleotide sequence ID" value="NZ_JAVREH010000004.1"/>
</dbReference>
<dbReference type="SUPFAM" id="SSF53822">
    <property type="entry name" value="Periplasmic binding protein-like I"/>
    <property type="match status" value="1"/>
</dbReference>
<reference evidence="7" key="1">
    <citation type="submission" date="2023-07" db="EMBL/GenBank/DDBJ databases">
        <title>30 novel species of actinomycetes from the DSMZ collection.</title>
        <authorList>
            <person name="Nouioui I."/>
        </authorList>
    </citation>
    <scope>NUCLEOTIDE SEQUENCE [LARGE SCALE GENOMIC DNA]</scope>
    <source>
        <strain evidence="7">DSM 44399</strain>
    </source>
</reference>
<evidence type="ECO:0000259" key="5">
    <source>
        <dbReference type="PROSITE" id="PS50932"/>
    </source>
</evidence>
<comment type="caution">
    <text evidence="6">The sequence shown here is derived from an EMBL/GenBank/DDBJ whole genome shotgun (WGS) entry which is preliminary data.</text>
</comment>
<evidence type="ECO:0000313" key="7">
    <source>
        <dbReference type="Proteomes" id="UP001183176"/>
    </source>
</evidence>
<dbReference type="InterPro" id="IPR028082">
    <property type="entry name" value="Peripla_BP_I"/>
</dbReference>
<sequence>MPTAVNETDAVTSEHSEPAVPASRPPTLQDVADRAGFSRALVSIVIRGVPGASETTRQRVLEVADQLGYRPDGRARLLAAGRSKLIGVTLGLDNPFHSDVAAGIYQAAEASGYQVVLSAVTASRTAQQAVETLLDYRCEAAVLVGPLVPVASLLALTERLPVVVVGQSARSRAADVVRVPAAVGLGLAVDHLVSLGHRRITHVDGGRAPGAVERRTGFTSAMRRHGLAGTATIVRGGGDEEAGAAAARELVDGGLPTAVITYNDACAVGLLDMFVRLGVTVPGDVSVVGYDDSKVARLSYLRLTTVSQDGRRLAAVAVERLIERLDRQPDGRRATSELKREVLVPPRLVVRATTAAVRQPG</sequence>
<accession>A0ABU2J6H1</accession>
<dbReference type="GO" id="GO:0003677">
    <property type="term" value="F:DNA binding"/>
    <property type="evidence" value="ECO:0007669"/>
    <property type="project" value="UniProtKB-KW"/>
</dbReference>
<evidence type="ECO:0000256" key="4">
    <source>
        <dbReference type="SAM" id="MobiDB-lite"/>
    </source>
</evidence>
<protein>
    <submittedName>
        <fullName evidence="6">LacI family DNA-binding transcriptional regulator</fullName>
    </submittedName>
</protein>
<dbReference type="PANTHER" id="PTHR30146">
    <property type="entry name" value="LACI-RELATED TRANSCRIPTIONAL REPRESSOR"/>
    <property type="match status" value="1"/>
</dbReference>
<dbReference type="CDD" id="cd01392">
    <property type="entry name" value="HTH_LacI"/>
    <property type="match status" value="1"/>
</dbReference>
<keyword evidence="7" id="KW-1185">Reference proteome</keyword>
<dbReference type="SMART" id="SM00354">
    <property type="entry name" value="HTH_LACI"/>
    <property type="match status" value="1"/>
</dbReference>
<keyword evidence="1" id="KW-0805">Transcription regulation</keyword>
<dbReference type="CDD" id="cd06267">
    <property type="entry name" value="PBP1_LacI_sugar_binding-like"/>
    <property type="match status" value="1"/>
</dbReference>
<dbReference type="EMBL" id="JAVREH010000004">
    <property type="protein sequence ID" value="MDT0260590.1"/>
    <property type="molecule type" value="Genomic_DNA"/>
</dbReference>
<dbReference type="Pfam" id="PF00356">
    <property type="entry name" value="LacI"/>
    <property type="match status" value="1"/>
</dbReference>
<evidence type="ECO:0000313" key="6">
    <source>
        <dbReference type="EMBL" id="MDT0260590.1"/>
    </source>
</evidence>
<dbReference type="Proteomes" id="UP001183176">
    <property type="component" value="Unassembled WGS sequence"/>
</dbReference>
<evidence type="ECO:0000256" key="3">
    <source>
        <dbReference type="ARBA" id="ARBA00023163"/>
    </source>
</evidence>
<feature type="region of interest" description="Disordered" evidence="4">
    <location>
        <begin position="1"/>
        <end position="28"/>
    </location>
</feature>
<dbReference type="PANTHER" id="PTHR30146:SF109">
    <property type="entry name" value="HTH-TYPE TRANSCRIPTIONAL REGULATOR GALS"/>
    <property type="match status" value="1"/>
</dbReference>
<proteinExistence type="predicted"/>
<name>A0ABU2J6H1_9ACTN</name>
<dbReference type="SUPFAM" id="SSF47413">
    <property type="entry name" value="lambda repressor-like DNA-binding domains"/>
    <property type="match status" value="1"/>
</dbReference>
<dbReference type="InterPro" id="IPR046335">
    <property type="entry name" value="LacI/GalR-like_sensor"/>
</dbReference>
<dbReference type="InterPro" id="IPR000843">
    <property type="entry name" value="HTH_LacI"/>
</dbReference>
<feature type="domain" description="HTH lacI-type" evidence="5">
    <location>
        <begin position="26"/>
        <end position="80"/>
    </location>
</feature>